<gene>
    <name evidence="1" type="ORF">PPRIM_AZ9-3.1.T0830195</name>
</gene>
<comment type="caution">
    <text evidence="1">The sequence shown here is derived from an EMBL/GenBank/DDBJ whole genome shotgun (WGS) entry which is preliminary data.</text>
</comment>
<sequence length="172" mass="20208">MNCQEYIRYSDILDGKYEIDQLKSLNKTEKYRSTSSIQTNHYKDLIEDLIQAQSRCADNINQLGYMINSQSRKRCTQSQFSTPKLNMSQISQFSQYSQIQTPSKANQSISASPQLYNQLNNENLLEQIEKLIKIRKLDQSILLRIIRKHMTNCPYFVQLVKQEFRNSINTPQ</sequence>
<dbReference type="AlphaFoldDB" id="A0A8S1NBE0"/>
<keyword evidence="2" id="KW-1185">Reference proteome</keyword>
<dbReference type="EMBL" id="CAJJDM010000086">
    <property type="protein sequence ID" value="CAD8089442.1"/>
    <property type="molecule type" value="Genomic_DNA"/>
</dbReference>
<evidence type="ECO:0000313" key="1">
    <source>
        <dbReference type="EMBL" id="CAD8089442.1"/>
    </source>
</evidence>
<dbReference type="OMA" id="QLGYMIN"/>
<protein>
    <submittedName>
        <fullName evidence="1">Uncharacterized protein</fullName>
    </submittedName>
</protein>
<reference evidence="1" key="1">
    <citation type="submission" date="2021-01" db="EMBL/GenBank/DDBJ databases">
        <authorList>
            <consortium name="Genoscope - CEA"/>
            <person name="William W."/>
        </authorList>
    </citation>
    <scope>NUCLEOTIDE SEQUENCE</scope>
</reference>
<evidence type="ECO:0000313" key="2">
    <source>
        <dbReference type="Proteomes" id="UP000688137"/>
    </source>
</evidence>
<proteinExistence type="predicted"/>
<name>A0A8S1NBE0_PARPR</name>
<organism evidence="1 2">
    <name type="scientific">Paramecium primaurelia</name>
    <dbReference type="NCBI Taxonomy" id="5886"/>
    <lineage>
        <taxon>Eukaryota</taxon>
        <taxon>Sar</taxon>
        <taxon>Alveolata</taxon>
        <taxon>Ciliophora</taxon>
        <taxon>Intramacronucleata</taxon>
        <taxon>Oligohymenophorea</taxon>
        <taxon>Peniculida</taxon>
        <taxon>Parameciidae</taxon>
        <taxon>Paramecium</taxon>
    </lineage>
</organism>
<dbReference type="Proteomes" id="UP000688137">
    <property type="component" value="Unassembled WGS sequence"/>
</dbReference>
<accession>A0A8S1NBE0</accession>